<evidence type="ECO:0000313" key="2">
    <source>
        <dbReference type="Proteomes" id="UP000297938"/>
    </source>
</evidence>
<comment type="caution">
    <text evidence="1">The sequence shown here is derived from an EMBL/GenBank/DDBJ whole genome shotgun (WGS) entry which is preliminary data.</text>
</comment>
<organism evidence="1 2">
    <name type="scientific">Carnobacterium divergens</name>
    <name type="common">Lactobacillus divergens</name>
    <dbReference type="NCBI Taxonomy" id="2748"/>
    <lineage>
        <taxon>Bacteria</taxon>
        <taxon>Bacillati</taxon>
        <taxon>Bacillota</taxon>
        <taxon>Bacilli</taxon>
        <taxon>Lactobacillales</taxon>
        <taxon>Carnobacteriaceae</taxon>
        <taxon>Carnobacterium</taxon>
    </lineage>
</organism>
<dbReference type="AlphaFoldDB" id="A0A7Z8G5C9"/>
<name>A0A7Z8G5C9_CARDV</name>
<proteinExistence type="predicted"/>
<dbReference type="RefSeq" id="WP_074402281.1">
    <property type="nucleotide sequence ID" value="NZ_CBCPJW010000004.1"/>
</dbReference>
<dbReference type="EMBL" id="NRPP01000007">
    <property type="protein sequence ID" value="TFJ28768.1"/>
    <property type="molecule type" value="Genomic_DNA"/>
</dbReference>
<reference evidence="1 2" key="1">
    <citation type="journal article" date="2018" name="Int. J. Food Microbiol.">
        <title>Growth of Carnobacterium spp. isolated from chilled vacuum-packaged meat under relevant acidic conditions.</title>
        <authorList>
            <person name="Zhang P."/>
            <person name="Badoni M."/>
            <person name="Ganzle M."/>
            <person name="Yang X."/>
        </authorList>
    </citation>
    <scope>NUCLEOTIDE SEQUENCE [LARGE SCALE GENOMIC DNA]</scope>
    <source>
        <strain evidence="1 2">B2</strain>
    </source>
</reference>
<sequence length="70" mass="8566">MRIEDNWIEGFLYYIEFRVETNEINRNIKKIIILHEELDKIEVIKIIKSRFSHVKEVIHVDLFDEVLLPK</sequence>
<gene>
    <name evidence="1" type="ORF">CKN69_04340</name>
</gene>
<evidence type="ECO:0000313" key="1">
    <source>
        <dbReference type="EMBL" id="TFJ28768.1"/>
    </source>
</evidence>
<accession>A0A7Z8G5C9</accession>
<protein>
    <submittedName>
        <fullName evidence="1">Uncharacterized protein</fullName>
    </submittedName>
</protein>
<dbReference type="Proteomes" id="UP000297938">
    <property type="component" value="Unassembled WGS sequence"/>
</dbReference>